<dbReference type="EMBL" id="CABWLR010000006">
    <property type="protein sequence ID" value="VXC17643.1"/>
    <property type="molecule type" value="Genomic_DNA"/>
</dbReference>
<dbReference type="Proteomes" id="UP000430202">
    <property type="component" value="Unassembled WGS sequence"/>
</dbReference>
<accession>A0A653WYM6</accession>
<dbReference type="AlphaFoldDB" id="A0A653WYM6"/>
<keyword evidence="2" id="KW-1185">Reference proteome</keyword>
<name>A0A653WYM6_9FLAO</name>
<organism evidence="1 2">
    <name type="scientific">Maribacter litoralis</name>
    <dbReference type="NCBI Taxonomy" id="2059726"/>
    <lineage>
        <taxon>Bacteria</taxon>
        <taxon>Pseudomonadati</taxon>
        <taxon>Bacteroidota</taxon>
        <taxon>Flavobacteriia</taxon>
        <taxon>Flavobacteriales</taxon>
        <taxon>Flavobacteriaceae</taxon>
        <taxon>Maribacter</taxon>
    </lineage>
</organism>
<protein>
    <submittedName>
        <fullName evidence="1">Uncharacterized protein</fullName>
    </submittedName>
</protein>
<proteinExistence type="predicted"/>
<evidence type="ECO:0000313" key="1">
    <source>
        <dbReference type="EMBL" id="VXC17643.1"/>
    </source>
</evidence>
<gene>
    <name evidence="1" type="ORF">MARI151_60244</name>
</gene>
<reference evidence="1 2" key="1">
    <citation type="submission" date="2019-10" db="EMBL/GenBank/DDBJ databases">
        <authorList>
            <person name="Karimi E."/>
        </authorList>
    </citation>
    <scope>NUCLEOTIDE SEQUENCE [LARGE SCALE GENOMIC DNA]</scope>
    <source>
        <strain evidence="1">Maribacter sp. 151</strain>
    </source>
</reference>
<evidence type="ECO:0000313" key="2">
    <source>
        <dbReference type="Proteomes" id="UP000430202"/>
    </source>
</evidence>
<sequence>MILKIESIKTVIKIAQLFLFSFDNRTLSNHEKTSTTHNLYGSHRCHWSVQGITHRYRNYHTA</sequence>